<name>A0ABR8LQ56_9FLAO</name>
<sequence>MKTLMYLFLCISITLFTNCSDDDSSEQITSLTSEIFNIEAFEDSNIFGTIEYFKNSNSTITIEVNLVGTESNQSYPAKIVFDTAADYDATNTEVAINLVPIDGNSGQSRTTFSTLEDGTSISYEALLDFDGNIVINKSETSQVIVTQSDIGQNILTTNTVSYPLSEVDVSDISGTITFTERVNGEALAEISLVGSPEGGLHPAHIHSGSVATAPGAIAFTFNPVISKISKTNVAKLDDGSPFGYDDVLSVNGYVNVHLSATNLGIILAQGNIGAN</sequence>
<reference evidence="2 3" key="1">
    <citation type="submission" date="2020-09" db="EMBL/GenBank/DDBJ databases">
        <title>Bacillus nautilus sp. nov., Chryseoglobus crepusculi sp. nov, and Psychrobacter noctis sp. nov., isolated from deep-sea sponges from the equatorial Atlantic.</title>
        <authorList>
            <person name="Stennett H.L."/>
            <person name="Williams S.E."/>
        </authorList>
    </citation>
    <scope>NUCLEOTIDE SEQUENCE [LARGE SCALE GENOMIC DNA]</scope>
    <source>
        <strain evidence="2 3">28M-24</strain>
    </source>
</reference>
<dbReference type="SUPFAM" id="SSF49329">
    <property type="entry name" value="Cu,Zn superoxide dismutase-like"/>
    <property type="match status" value="1"/>
</dbReference>
<evidence type="ECO:0000313" key="2">
    <source>
        <dbReference type="EMBL" id="MBD3862354.1"/>
    </source>
</evidence>
<comment type="similarity">
    <text evidence="1">Belongs to the Cu-Zn superoxide dismutase family.</text>
</comment>
<dbReference type="RefSeq" id="WP_191100908.1">
    <property type="nucleotide sequence ID" value="NZ_JACXXH010000001.1"/>
</dbReference>
<evidence type="ECO:0008006" key="4">
    <source>
        <dbReference type="Google" id="ProtNLM"/>
    </source>
</evidence>
<proteinExistence type="inferred from homology"/>
<comment type="caution">
    <text evidence="2">The sequence shown here is derived from an EMBL/GenBank/DDBJ whole genome shotgun (WGS) entry which is preliminary data.</text>
</comment>
<evidence type="ECO:0000256" key="1">
    <source>
        <dbReference type="ARBA" id="ARBA00010457"/>
    </source>
</evidence>
<keyword evidence="3" id="KW-1185">Reference proteome</keyword>
<dbReference type="EMBL" id="JACXXH010000001">
    <property type="protein sequence ID" value="MBD3862354.1"/>
    <property type="molecule type" value="Genomic_DNA"/>
</dbReference>
<protein>
    <recommendedName>
        <fullName evidence="4">CHRD domain-containing protein</fullName>
    </recommendedName>
</protein>
<evidence type="ECO:0000313" key="3">
    <source>
        <dbReference type="Proteomes" id="UP000627521"/>
    </source>
</evidence>
<gene>
    <name evidence="2" type="ORF">IEG06_02750</name>
</gene>
<organism evidence="2 3">
    <name type="scientific">Olleya marilimosa</name>
    <dbReference type="NCBI Taxonomy" id="272164"/>
    <lineage>
        <taxon>Bacteria</taxon>
        <taxon>Pseudomonadati</taxon>
        <taxon>Bacteroidota</taxon>
        <taxon>Flavobacteriia</taxon>
        <taxon>Flavobacteriales</taxon>
        <taxon>Flavobacteriaceae</taxon>
    </lineage>
</organism>
<accession>A0ABR8LQ56</accession>
<dbReference type="InterPro" id="IPR036423">
    <property type="entry name" value="SOD-like_Cu/Zn_dom_sf"/>
</dbReference>
<dbReference type="Proteomes" id="UP000627521">
    <property type="component" value="Unassembled WGS sequence"/>
</dbReference>